<name>A0A9P4JMZ4_9PLEO</name>
<evidence type="ECO:0000256" key="1">
    <source>
        <dbReference type="ARBA" id="ARBA00005752"/>
    </source>
</evidence>
<keyword evidence="3 5" id="KW-0067">ATP-binding</keyword>
<evidence type="ECO:0000313" key="11">
    <source>
        <dbReference type="Proteomes" id="UP000799536"/>
    </source>
</evidence>
<evidence type="ECO:0000313" key="10">
    <source>
        <dbReference type="EMBL" id="KAF2202473.1"/>
    </source>
</evidence>
<dbReference type="InterPro" id="IPR017932">
    <property type="entry name" value="GATase_2_dom"/>
</dbReference>
<dbReference type="InterPro" id="IPR029055">
    <property type="entry name" value="Ntn_hydrolases_N"/>
</dbReference>
<accession>A0A9P4JMZ4</accession>
<dbReference type="Gene3D" id="3.40.50.620">
    <property type="entry name" value="HUPs"/>
    <property type="match status" value="2"/>
</dbReference>
<feature type="binding site" evidence="7">
    <location>
        <position position="111"/>
    </location>
    <ligand>
        <name>L-glutamine</name>
        <dbReference type="ChEBI" id="CHEBI:58359"/>
    </ligand>
</feature>
<feature type="active site" description="For GATase activity" evidence="6">
    <location>
        <position position="2"/>
    </location>
</feature>
<dbReference type="Pfam" id="PF00733">
    <property type="entry name" value="Asn_synthase"/>
    <property type="match status" value="1"/>
</dbReference>
<dbReference type="Gene3D" id="3.60.20.10">
    <property type="entry name" value="Glutamine Phosphoribosylpyrophosphate, subunit 1, domain 1"/>
    <property type="match status" value="1"/>
</dbReference>
<dbReference type="Proteomes" id="UP000799536">
    <property type="component" value="Unassembled WGS sequence"/>
</dbReference>
<dbReference type="InterPro" id="IPR033738">
    <property type="entry name" value="AsnB_N"/>
</dbReference>
<dbReference type="PIRSF" id="PIRSF001589">
    <property type="entry name" value="Asn_synthetase_glu-h"/>
    <property type="match status" value="1"/>
</dbReference>
<dbReference type="GO" id="GO:0005524">
    <property type="term" value="F:ATP binding"/>
    <property type="evidence" value="ECO:0007669"/>
    <property type="project" value="UniProtKB-KW"/>
</dbReference>
<evidence type="ECO:0000256" key="7">
    <source>
        <dbReference type="PIRSR" id="PIRSR001589-2"/>
    </source>
</evidence>
<dbReference type="SUPFAM" id="SSF56235">
    <property type="entry name" value="N-terminal nucleophile aminohydrolases (Ntn hydrolases)"/>
    <property type="match status" value="1"/>
</dbReference>
<evidence type="ECO:0000256" key="5">
    <source>
        <dbReference type="PIRNR" id="PIRNR001589"/>
    </source>
</evidence>
<organism evidence="10 11">
    <name type="scientific">Delitschia confertaspora ATCC 74209</name>
    <dbReference type="NCBI Taxonomy" id="1513339"/>
    <lineage>
        <taxon>Eukaryota</taxon>
        <taxon>Fungi</taxon>
        <taxon>Dikarya</taxon>
        <taxon>Ascomycota</taxon>
        <taxon>Pezizomycotina</taxon>
        <taxon>Dothideomycetes</taxon>
        <taxon>Pleosporomycetidae</taxon>
        <taxon>Pleosporales</taxon>
        <taxon>Delitschiaceae</taxon>
        <taxon>Delitschia</taxon>
    </lineage>
</organism>
<dbReference type="PANTHER" id="PTHR43284">
    <property type="entry name" value="ASPARAGINE SYNTHETASE (GLUTAMINE-HYDROLYZING)"/>
    <property type="match status" value="1"/>
</dbReference>
<evidence type="ECO:0000256" key="6">
    <source>
        <dbReference type="PIRSR" id="PIRSR001589-1"/>
    </source>
</evidence>
<dbReference type="NCBIfam" id="TIGR01536">
    <property type="entry name" value="asn_synth_AEB"/>
    <property type="match status" value="1"/>
</dbReference>
<feature type="domain" description="Glutamine amidotransferase type-2" evidence="9">
    <location>
        <begin position="2"/>
        <end position="220"/>
    </location>
</feature>
<dbReference type="PROSITE" id="PS51278">
    <property type="entry name" value="GATASE_TYPE_2"/>
    <property type="match status" value="1"/>
</dbReference>
<dbReference type="InterPro" id="IPR006426">
    <property type="entry name" value="Asn_synth_AEB"/>
</dbReference>
<dbReference type="InterPro" id="IPR014729">
    <property type="entry name" value="Rossmann-like_a/b/a_fold"/>
</dbReference>
<sequence>MCGITAIVALDQLKGRDLDAAYRNRTRTELYQSLEKLQHRGPDSEHVWISDDNRIALAQNRLAINDLTPDGEQPFHDAQNSVHVIVNGEIYMSDEDRAALEPWHTFKGHSDCEVIIPLYLKYGVSFLSKLRGEFALVLYDSRRQLVIAARDRFGIKPLFWTVAEGRLLISSEAKGFLPLGWKPEWDVKSLLDDGWVYGERTIFKGVRKILPAYYMTCLSFDYIQQQQYWDIDYPDKTISDTRTEEEMVLAVREKLREAVRVRLRADVPVGIYLSGGLDSSTVAGIAVSILEEECEKTGRNINEAKKLLKCFCIGFDEDTPFDETAIAKRTADHLGLEFQTTRMDDALFATGFVKAAYHTEHHMPDLNHIGKFLLSDLARKAGYKTILTGEGSDEHFGGYTLFYPDLLREKDLTFPSAPANALPDEARAAIVSRVENGVRGVFKQFGISRLDLIGSDGLTSPSSPACDPRSLWRRQLNNISFPSHVLPMTCADFAEWTKCYGHWDPRETTARGQDARILSQIQDKWHPFNATNYVWAKSGLPNTLLTALGDRTEMGHSIEGRPPFLDHHLAEFCNNLPPSVKIKFDPKTGDFCEKWILKEAARPYITEELYRRKKHRFTAPPGVKKNGPLSKVIAELVTQENVDQLGFLDWPVIEARLKRGLEGEDPSFRYCVTIAQWVVLSQRFGVAKAEPLA</sequence>
<feature type="site" description="Important for beta-aspartyl-AMP intermediate formation" evidence="8">
    <location>
        <position position="390"/>
    </location>
</feature>
<dbReference type="InterPro" id="IPR001962">
    <property type="entry name" value="Asn_synthase"/>
</dbReference>
<evidence type="ECO:0000259" key="9">
    <source>
        <dbReference type="PROSITE" id="PS51278"/>
    </source>
</evidence>
<protein>
    <submittedName>
        <fullName evidence="10">Glutamine-hydrolyzing asparagine synthase</fullName>
    </submittedName>
</protein>
<evidence type="ECO:0000256" key="2">
    <source>
        <dbReference type="ARBA" id="ARBA00022741"/>
    </source>
</evidence>
<keyword evidence="6" id="KW-0061">Asparagine biosynthesis</keyword>
<keyword evidence="6" id="KW-0028">Amino-acid biosynthesis</keyword>
<feature type="binding site" evidence="7">
    <location>
        <position position="313"/>
    </location>
    <ligand>
        <name>ATP</name>
        <dbReference type="ChEBI" id="CHEBI:30616"/>
    </ligand>
</feature>
<dbReference type="InterPro" id="IPR051786">
    <property type="entry name" value="ASN_synthetase/amidase"/>
</dbReference>
<evidence type="ECO:0000256" key="8">
    <source>
        <dbReference type="PIRSR" id="PIRSR001589-3"/>
    </source>
</evidence>
<dbReference type="Pfam" id="PF13537">
    <property type="entry name" value="GATase_7"/>
    <property type="match status" value="1"/>
</dbReference>
<dbReference type="GO" id="GO:0004066">
    <property type="term" value="F:asparagine synthase (glutamine-hydrolyzing) activity"/>
    <property type="evidence" value="ECO:0007669"/>
    <property type="project" value="InterPro"/>
</dbReference>
<dbReference type="CDD" id="cd01991">
    <property type="entry name" value="Asn_synthase_B_C"/>
    <property type="match status" value="1"/>
</dbReference>
<dbReference type="GO" id="GO:0006529">
    <property type="term" value="P:asparagine biosynthetic process"/>
    <property type="evidence" value="ECO:0007669"/>
    <property type="project" value="UniProtKB-KW"/>
</dbReference>
<comment type="similarity">
    <text evidence="1">Belongs to the asparagine synthetase family.</text>
</comment>
<comment type="caution">
    <text evidence="10">The sequence shown here is derived from an EMBL/GenBank/DDBJ whole genome shotgun (WGS) entry which is preliminary data.</text>
</comment>
<keyword evidence="2 5" id="KW-0547">Nucleotide-binding</keyword>
<dbReference type="EMBL" id="ML993935">
    <property type="protein sequence ID" value="KAF2202473.1"/>
    <property type="molecule type" value="Genomic_DNA"/>
</dbReference>
<dbReference type="CDD" id="cd00712">
    <property type="entry name" value="AsnB"/>
    <property type="match status" value="1"/>
</dbReference>
<dbReference type="PANTHER" id="PTHR43284:SF1">
    <property type="entry name" value="ASPARAGINE SYNTHETASE"/>
    <property type="match status" value="1"/>
</dbReference>
<evidence type="ECO:0000256" key="3">
    <source>
        <dbReference type="ARBA" id="ARBA00022840"/>
    </source>
</evidence>
<gene>
    <name evidence="10" type="ORF">GQ43DRAFT_310237</name>
</gene>
<proteinExistence type="inferred from homology"/>
<keyword evidence="11" id="KW-1185">Reference proteome</keyword>
<reference evidence="10" key="1">
    <citation type="journal article" date="2020" name="Stud. Mycol.">
        <title>101 Dothideomycetes genomes: a test case for predicting lifestyles and emergence of pathogens.</title>
        <authorList>
            <person name="Haridas S."/>
            <person name="Albert R."/>
            <person name="Binder M."/>
            <person name="Bloem J."/>
            <person name="Labutti K."/>
            <person name="Salamov A."/>
            <person name="Andreopoulos B."/>
            <person name="Baker S."/>
            <person name="Barry K."/>
            <person name="Bills G."/>
            <person name="Bluhm B."/>
            <person name="Cannon C."/>
            <person name="Castanera R."/>
            <person name="Culley D."/>
            <person name="Daum C."/>
            <person name="Ezra D."/>
            <person name="Gonzalez J."/>
            <person name="Henrissat B."/>
            <person name="Kuo A."/>
            <person name="Liang C."/>
            <person name="Lipzen A."/>
            <person name="Lutzoni F."/>
            <person name="Magnuson J."/>
            <person name="Mondo S."/>
            <person name="Nolan M."/>
            <person name="Ohm R."/>
            <person name="Pangilinan J."/>
            <person name="Park H.-J."/>
            <person name="Ramirez L."/>
            <person name="Alfaro M."/>
            <person name="Sun H."/>
            <person name="Tritt A."/>
            <person name="Yoshinaga Y."/>
            <person name="Zwiers L.-H."/>
            <person name="Turgeon B."/>
            <person name="Goodwin S."/>
            <person name="Spatafora J."/>
            <person name="Crous P."/>
            <person name="Grigoriev I."/>
        </authorList>
    </citation>
    <scope>NUCLEOTIDE SEQUENCE</scope>
    <source>
        <strain evidence="10">ATCC 74209</strain>
    </source>
</reference>
<evidence type="ECO:0000256" key="4">
    <source>
        <dbReference type="ARBA" id="ARBA00022962"/>
    </source>
</evidence>
<dbReference type="SUPFAM" id="SSF52402">
    <property type="entry name" value="Adenine nucleotide alpha hydrolases-like"/>
    <property type="match status" value="1"/>
</dbReference>
<dbReference type="GO" id="GO:0005829">
    <property type="term" value="C:cytosol"/>
    <property type="evidence" value="ECO:0007669"/>
    <property type="project" value="TreeGrafter"/>
</dbReference>
<dbReference type="OrthoDB" id="409189at2759"/>
<keyword evidence="4 6" id="KW-0315">Glutamine amidotransferase</keyword>
<dbReference type="AlphaFoldDB" id="A0A9P4JMZ4"/>